<evidence type="ECO:0000259" key="1">
    <source>
        <dbReference type="Pfam" id="PF08241"/>
    </source>
</evidence>
<dbReference type="InterPro" id="IPR033664">
    <property type="entry name" value="Cmo5U_methylTrfase"/>
</dbReference>
<dbReference type="EMBL" id="CP018799">
    <property type="protein sequence ID" value="ATX78751.1"/>
    <property type="molecule type" value="Genomic_DNA"/>
</dbReference>
<dbReference type="AlphaFoldDB" id="A0A2K8KZ04"/>
<dbReference type="Proteomes" id="UP000231701">
    <property type="component" value="Chromosome"/>
</dbReference>
<evidence type="ECO:0000313" key="3">
    <source>
        <dbReference type="Proteomes" id="UP000231701"/>
    </source>
</evidence>
<proteinExistence type="inferred from homology"/>
<gene>
    <name evidence="2" type="ORF">Ga0123461_0299</name>
</gene>
<feature type="domain" description="Methyltransferase type 11" evidence="1">
    <location>
        <begin position="52"/>
        <end position="148"/>
    </location>
</feature>
<sequence length="269" mass="30583">MIQSDRNFDDLTTRFARNIYGSAKGEVRLAIVWQHLLQTVPQLSAGKPLRILDAGCGLGQMGLRLAELGHELVLSDLSEKMVEETRSLFAEKLPDAEPQFIHGSVQDMHADELGQFDLVLFHAVLEWLAEPKETLEQLLTLIRPGGDLSLMFYNRDALIFRNLIRGNWRKAESDNLQGEEGGLTPYHPLTLEEVQGWLDEWQMKVLSRAGVRVVYDYMDRKMREARDTDEVVRIEMKYAQKEPYLHLGRYLHLIAHNSAGASSGTPAAR</sequence>
<protein>
    <submittedName>
        <fullName evidence="2">S-adenosylmethionine-dependent methyltransferase</fullName>
    </submittedName>
</protein>
<reference evidence="2 3" key="1">
    <citation type="submission" date="2016-12" db="EMBL/GenBank/DDBJ databases">
        <title>Isolation and genomic insights into novel planktonic Zetaproteobacteria from stratified waters of the Chesapeake Bay.</title>
        <authorList>
            <person name="McAllister S.M."/>
            <person name="Kato S."/>
            <person name="Chan C.S."/>
            <person name="Chiu B.K."/>
            <person name="Field E.K."/>
        </authorList>
    </citation>
    <scope>NUCLEOTIDE SEQUENCE [LARGE SCALE GENOMIC DNA]</scope>
    <source>
        <strain evidence="2 3">CP-5</strain>
    </source>
</reference>
<keyword evidence="3" id="KW-1185">Reference proteome</keyword>
<dbReference type="InterPro" id="IPR029063">
    <property type="entry name" value="SAM-dependent_MTases_sf"/>
</dbReference>
<name>A0A2K8KZ04_MARES</name>
<dbReference type="CDD" id="cd02440">
    <property type="entry name" value="AdoMet_MTases"/>
    <property type="match status" value="1"/>
</dbReference>
<dbReference type="RefSeq" id="WP_100276726.1">
    <property type="nucleotide sequence ID" value="NZ_CP018799.1"/>
</dbReference>
<keyword evidence="2" id="KW-0489">Methyltransferase</keyword>
<dbReference type="HAMAP" id="MF_02057">
    <property type="entry name" value="tRNA_methyltr_CmoM"/>
    <property type="match status" value="1"/>
</dbReference>
<organism evidence="2 3">
    <name type="scientific">Mariprofundus aestuarium</name>
    <dbReference type="NCBI Taxonomy" id="1921086"/>
    <lineage>
        <taxon>Bacteria</taxon>
        <taxon>Pseudomonadati</taxon>
        <taxon>Pseudomonadota</taxon>
        <taxon>Candidatius Mariprofundia</taxon>
        <taxon>Mariprofundales</taxon>
        <taxon>Mariprofundaceae</taxon>
        <taxon>Mariprofundus</taxon>
    </lineage>
</organism>
<dbReference type="OrthoDB" id="4697647at2"/>
<dbReference type="PANTHER" id="PTHR43861">
    <property type="entry name" value="TRANS-ACONITATE 2-METHYLTRANSFERASE-RELATED"/>
    <property type="match status" value="1"/>
</dbReference>
<dbReference type="Pfam" id="PF08241">
    <property type="entry name" value="Methyltransf_11"/>
    <property type="match status" value="1"/>
</dbReference>
<keyword evidence="2" id="KW-0808">Transferase</keyword>
<dbReference type="SUPFAM" id="SSF53335">
    <property type="entry name" value="S-adenosyl-L-methionine-dependent methyltransferases"/>
    <property type="match status" value="1"/>
</dbReference>
<dbReference type="KEGG" id="maes:Ga0123461_0299"/>
<dbReference type="GO" id="GO:0008757">
    <property type="term" value="F:S-adenosylmethionine-dependent methyltransferase activity"/>
    <property type="evidence" value="ECO:0007669"/>
    <property type="project" value="InterPro"/>
</dbReference>
<dbReference type="GO" id="GO:0032259">
    <property type="term" value="P:methylation"/>
    <property type="evidence" value="ECO:0007669"/>
    <property type="project" value="UniProtKB-KW"/>
</dbReference>
<dbReference type="InterPro" id="IPR013216">
    <property type="entry name" value="Methyltransf_11"/>
</dbReference>
<dbReference type="Gene3D" id="3.40.50.150">
    <property type="entry name" value="Vaccinia Virus protein VP39"/>
    <property type="match status" value="1"/>
</dbReference>
<evidence type="ECO:0000313" key="2">
    <source>
        <dbReference type="EMBL" id="ATX78751.1"/>
    </source>
</evidence>
<accession>A0A2K8KZ04</accession>